<proteinExistence type="predicted"/>
<dbReference type="AlphaFoldDB" id="A0AAU7Z3L6"/>
<dbReference type="EMBL" id="CP132938">
    <property type="protein sequence ID" value="XCB23439.1"/>
    <property type="molecule type" value="Genomic_DNA"/>
</dbReference>
<accession>A0AAU7Z3L6</accession>
<organism evidence="1">
    <name type="scientific">Tunturiibacter gelidiferens</name>
    <dbReference type="NCBI Taxonomy" id="3069689"/>
    <lineage>
        <taxon>Bacteria</taxon>
        <taxon>Pseudomonadati</taxon>
        <taxon>Acidobacteriota</taxon>
        <taxon>Terriglobia</taxon>
        <taxon>Terriglobales</taxon>
        <taxon>Acidobacteriaceae</taxon>
        <taxon>Tunturiibacter</taxon>
    </lineage>
</organism>
<gene>
    <name evidence="1" type="ORF">RBB81_05815</name>
</gene>
<reference evidence="1" key="1">
    <citation type="submission" date="2023-08" db="EMBL/GenBank/DDBJ databases">
        <authorList>
            <person name="Messyasz A."/>
            <person name="Mannisto M.K."/>
            <person name="Kerkhof L.J."/>
            <person name="Haggblom M."/>
        </authorList>
    </citation>
    <scope>NUCLEOTIDE SEQUENCE</scope>
    <source>
        <strain evidence="1">M8UP39</strain>
    </source>
</reference>
<dbReference type="KEGG" id="tgi:RBB81_05815"/>
<reference evidence="1" key="2">
    <citation type="journal article" date="2024" name="Environ. Microbiol.">
        <title>Genome analysis and description of Tunturibacter gen. nov. expands the diversity of Terriglobia in tundra soils.</title>
        <authorList>
            <person name="Messyasz A."/>
            <person name="Mannisto M.K."/>
            <person name="Kerkhof L.J."/>
            <person name="Haggblom M.M."/>
        </authorList>
    </citation>
    <scope>NUCLEOTIDE SEQUENCE</scope>
    <source>
        <strain evidence="1">M8UP39</strain>
    </source>
</reference>
<name>A0AAU7Z3L6_9BACT</name>
<dbReference type="RefSeq" id="WP_183790468.1">
    <property type="nucleotide sequence ID" value="NZ_CP132938.1"/>
</dbReference>
<evidence type="ECO:0000313" key="1">
    <source>
        <dbReference type="EMBL" id="XCB23439.1"/>
    </source>
</evidence>
<protein>
    <submittedName>
        <fullName evidence="1">Uncharacterized protein</fullName>
    </submittedName>
</protein>
<sequence>MREDNFSGVVFGGGFAKNVGAKRGFWVVEAWFLLVKRGERMAVLWWFKNTPTFRDFF</sequence>